<dbReference type="PANTHER" id="PTHR11365">
    <property type="entry name" value="5-OXOPROLINASE RELATED"/>
    <property type="match status" value="1"/>
</dbReference>
<accession>A0ABW3C4J5</accession>
<dbReference type="InterPro" id="IPR043129">
    <property type="entry name" value="ATPase_NBD"/>
</dbReference>
<feature type="domain" description="Hydantoinase/oxoprolinase N-terminal" evidence="2">
    <location>
        <begin position="11"/>
        <end position="180"/>
    </location>
</feature>
<dbReference type="PANTHER" id="PTHR11365:SF10">
    <property type="entry name" value="HYDANTOINASE_OXOPROLINASE"/>
    <property type="match status" value="1"/>
</dbReference>
<feature type="domain" description="Hydantoinase A/oxoprolinase" evidence="1">
    <location>
        <begin position="200"/>
        <end position="404"/>
    </location>
</feature>
<dbReference type="SUPFAM" id="SSF53067">
    <property type="entry name" value="Actin-like ATPase domain"/>
    <property type="match status" value="2"/>
</dbReference>
<evidence type="ECO:0000259" key="2">
    <source>
        <dbReference type="Pfam" id="PF05378"/>
    </source>
</evidence>
<protein>
    <submittedName>
        <fullName evidence="3">Hydantoinase/oxoprolinase N-terminal domain-containing protein</fullName>
    </submittedName>
</protein>
<keyword evidence="4" id="KW-1185">Reference proteome</keyword>
<reference evidence="4" key="1">
    <citation type="journal article" date="2019" name="Int. J. Syst. Evol. Microbiol.">
        <title>The Global Catalogue of Microorganisms (GCM) 10K type strain sequencing project: providing services to taxonomists for standard genome sequencing and annotation.</title>
        <authorList>
            <consortium name="The Broad Institute Genomics Platform"/>
            <consortium name="The Broad Institute Genome Sequencing Center for Infectious Disease"/>
            <person name="Wu L."/>
            <person name="Ma J."/>
        </authorList>
    </citation>
    <scope>NUCLEOTIDE SEQUENCE [LARGE SCALE GENOMIC DNA]</scope>
    <source>
        <strain evidence="4">CCUG 52537</strain>
    </source>
</reference>
<evidence type="ECO:0000259" key="1">
    <source>
        <dbReference type="Pfam" id="PF01968"/>
    </source>
</evidence>
<dbReference type="InterPro" id="IPR045079">
    <property type="entry name" value="Oxoprolinase-like"/>
</dbReference>
<name>A0ABW3C4J5_SPHXN</name>
<dbReference type="RefSeq" id="WP_381489764.1">
    <property type="nucleotide sequence ID" value="NZ_JBHTIK010000005.1"/>
</dbReference>
<evidence type="ECO:0000313" key="4">
    <source>
        <dbReference type="Proteomes" id="UP001597124"/>
    </source>
</evidence>
<proteinExistence type="predicted"/>
<dbReference type="Pfam" id="PF05378">
    <property type="entry name" value="Hydant_A_N"/>
    <property type="match status" value="1"/>
</dbReference>
<gene>
    <name evidence="3" type="ORF">ACFQ00_09975</name>
</gene>
<dbReference type="Proteomes" id="UP001597124">
    <property type="component" value="Unassembled WGS sequence"/>
</dbReference>
<sequence length="527" mass="54755">MMHSDAAPRFRLGIDVGGTNTDAALLCGRDVVATAKSFTTNDVRSGVVNAVTKLLQQARIDQSRIEAVMIGTTQFVNAFVQRRGLSPVAIVRISLPKGDGVPPFSGWPTDLKAIVNGEIYMVGGGSFYTGQDYAPLDEDGIRAAANDAHRKGLTSVAISANFAPIRPDLEIRGAEIVAKEIPGARITLSQDVGGLGLVDRESAAIINASLAEMGIQVIRSLEIAMTELRITAPLFISQNDGTLITTETAASLPILTCSAGPTNSIRGAAFLTGISDAIVADIGGTTTDIGFLMNGFPRETTAANYIGGVRTNFRMPDVLSIGVGGGSIVSKSNGTFKVGPKSVGYRLAEDGLVFGGSVMTASDIAVRAGQVVMGDAAKVAHIDSSVVEAALDDIHAQIEEAIDQIKVSSAPLPLLLVGGGSVIVSRKLKGVSEVVRPEHADVANAVGAAIALVSGRIDKMYDVPRLGREKALQMAKDEAIEAAVRAGAERSGTEIVEVIELPMTHMKAGATQIKVRAVGPVAALAQN</sequence>
<dbReference type="InterPro" id="IPR002821">
    <property type="entry name" value="Hydantoinase_A"/>
</dbReference>
<organism evidence="3 4">
    <name type="scientific">Sphingosinicella xenopeptidilytica</name>
    <dbReference type="NCBI Taxonomy" id="364098"/>
    <lineage>
        <taxon>Bacteria</taxon>
        <taxon>Pseudomonadati</taxon>
        <taxon>Pseudomonadota</taxon>
        <taxon>Alphaproteobacteria</taxon>
        <taxon>Sphingomonadales</taxon>
        <taxon>Sphingosinicellaceae</taxon>
        <taxon>Sphingosinicella</taxon>
    </lineage>
</organism>
<comment type="caution">
    <text evidence="3">The sequence shown here is derived from an EMBL/GenBank/DDBJ whole genome shotgun (WGS) entry which is preliminary data.</text>
</comment>
<dbReference type="Gene3D" id="3.30.420.40">
    <property type="match status" value="1"/>
</dbReference>
<dbReference type="EMBL" id="JBHTIK010000005">
    <property type="protein sequence ID" value="MFD0848647.1"/>
    <property type="molecule type" value="Genomic_DNA"/>
</dbReference>
<evidence type="ECO:0000313" key="3">
    <source>
        <dbReference type="EMBL" id="MFD0848647.1"/>
    </source>
</evidence>
<dbReference type="Pfam" id="PF01968">
    <property type="entry name" value="Hydantoinase_A"/>
    <property type="match status" value="1"/>
</dbReference>
<dbReference type="InterPro" id="IPR008040">
    <property type="entry name" value="Hydant_A_N"/>
</dbReference>